<proteinExistence type="predicted"/>
<feature type="compositionally biased region" description="Basic and acidic residues" evidence="1">
    <location>
        <begin position="1016"/>
        <end position="1110"/>
    </location>
</feature>
<feature type="compositionally biased region" description="Basic and acidic residues" evidence="1">
    <location>
        <begin position="239"/>
        <end position="254"/>
    </location>
</feature>
<dbReference type="AlphaFoldDB" id="A0A167RMB9"/>
<accession>A0A167RMB9</accession>
<dbReference type="EMBL" id="CM002800">
    <property type="protein sequence ID" value="KZN86183.1"/>
    <property type="molecule type" value="Genomic_DNA"/>
</dbReference>
<feature type="compositionally biased region" description="Basic residues" evidence="1">
    <location>
        <begin position="1111"/>
        <end position="1122"/>
    </location>
</feature>
<reference evidence="2" key="1">
    <citation type="journal article" date="2014" name="Genome Announc.">
        <title>Complete sequencing and chromosome-scale genome assembly of the industrial progenitor strain P2niaD18 from the penicillin producer Penicillium chrysogenum.</title>
        <authorList>
            <person name="Specht T."/>
            <person name="Dahlmann T.A."/>
            <person name="Zadra I."/>
            <person name="Kurnsteiner H."/>
            <person name="Kuck U."/>
        </authorList>
    </citation>
    <scope>NUCLEOTIDE SEQUENCE [LARGE SCALE GENOMIC DNA]</scope>
    <source>
        <strain evidence="2">P2niaD18</strain>
    </source>
</reference>
<dbReference type="PhylomeDB" id="A0A167RMB9"/>
<evidence type="ECO:0000313" key="2">
    <source>
        <dbReference type="EMBL" id="KZN86183.1"/>
    </source>
</evidence>
<evidence type="ECO:0000256" key="1">
    <source>
        <dbReference type="SAM" id="MobiDB-lite"/>
    </source>
</evidence>
<feature type="region of interest" description="Disordered" evidence="1">
    <location>
        <begin position="1"/>
        <end position="30"/>
    </location>
</feature>
<name>A0A167RMB9_PENCH</name>
<dbReference type="CDD" id="cd22265">
    <property type="entry name" value="UDM1_RNF168"/>
    <property type="match status" value="1"/>
</dbReference>
<feature type="region of interest" description="Disordered" evidence="1">
    <location>
        <begin position="223"/>
        <end position="282"/>
    </location>
</feature>
<gene>
    <name evidence="2" type="ORF">EN45_103840</name>
</gene>
<dbReference type="Proteomes" id="UP000076449">
    <property type="component" value="Chromosome III"/>
</dbReference>
<organism evidence="2">
    <name type="scientific">Penicillium chrysogenum</name>
    <name type="common">Penicillium notatum</name>
    <dbReference type="NCBI Taxonomy" id="5076"/>
    <lineage>
        <taxon>Eukaryota</taxon>
        <taxon>Fungi</taxon>
        <taxon>Dikarya</taxon>
        <taxon>Ascomycota</taxon>
        <taxon>Pezizomycotina</taxon>
        <taxon>Eurotiomycetes</taxon>
        <taxon>Eurotiomycetidae</taxon>
        <taxon>Eurotiales</taxon>
        <taxon>Aspergillaceae</taxon>
        <taxon>Penicillium</taxon>
        <taxon>Penicillium chrysogenum species complex</taxon>
    </lineage>
</organism>
<protein>
    <submittedName>
        <fullName evidence="2">Uncharacterized protein</fullName>
    </submittedName>
</protein>
<sequence length="1140" mass="129909">MSTFSPLEVPPLSDFPSRPEELEHPPQPSTIYDLTRLPNPPNDWSHFDVKFESIALGHSRSLKLPQVQVLMKHYFWGIKYEETTKTAKTTRKKQNLKVQQMFLFKLIYYMQERHRPKTWLEMLNINRDTGPRLLRYDLDPRPRPLSRWYTSLPDVTTPILNAYIRPLDAPPDMPDHLLQQYMYSVDSLYTPPPPPPPPAPTLARQEEEILRMELLQHMNPGVQFTPAYSLTDPPGTRIPDPEPGQKRAPDENREPRRKRSRQLSPGAPAYRGRPRSPTPPFQEPVFAADEITTFTWTPGLAPSHTVAPIGKHQLGPLDPKAPGPVDTRVLTDAIERAVMQIVYADLDRDPSIPSTEKPIRDGSAQSYQDILKLKLGSFPTTANVKLSPLTFDWDPNGTLFPVRGRGPVWNAMSCATDAVIVAGMLLDAGCTKIDRANNRASEFKDIEKAFIEVTMASWETFDDKTSIFVRDEWLRMFMEGSPGLKMGQPIPPWAVWSVATRSFAQFRYFHVERVTPCKCQREIPFYNSHQGSCILPGYQPGDENGVELQVLIERCFYPRKSFKCDKCGDAAGVTGERKIGQLPLRLVVTSDVKTRIRNHTQNLRFNYIDYEDKQQVAHYRWLGGIYNNESHARLFWTDTQRGEKDDGNLMVYDSQVNSGILIGGVPGFQHEERVPTEWVNHHAIPLLFYERIMNPSTDILLKANNAMFEINTCVEENKNVLEAHIPWKRSTPPLQQESWPRILSYNGERFSSFNPGWATAQPSPKIAAVQTATPTLTPAATIDPALTGPTLLDPSLLDPAPLDPALLDPALLDPALLDPALLDPALLDPALFDPALFDPAVLDPSLIDQSIYSTTTPPEFDFSSLLDVTMMDEEPAIDQDVTEGSTQNPMFDSMMQSPRWVAPTPDMWPSGIPDEEGALDFPELPLTPYLGNRKGTGWSDIPMRDANGTIPGLRNRVFRSTHGIGLQRSAMANYAIAKQALTASEKKALRAGNMRLFRAKRRFSDIEDGEEEEKADQEKVVRERIETQRRQKKQEHERKRREEQKKQEELDKKTREEREKQKELEKEREQEKQESEVLEKGPEKDQEWTREESHKQQRKEEPKKEEETRKVSRRPGLRNSRKKNTDPTWKPGDSGDEADL</sequence>
<feature type="region of interest" description="Disordered" evidence="1">
    <location>
        <begin position="1007"/>
        <end position="1140"/>
    </location>
</feature>